<dbReference type="Proteomes" id="UP000828941">
    <property type="component" value="Chromosome 7"/>
</dbReference>
<proteinExistence type="predicted"/>
<comment type="caution">
    <text evidence="1">The sequence shown here is derived from an EMBL/GenBank/DDBJ whole genome shotgun (WGS) entry which is preliminary data.</text>
</comment>
<name>A0ACB9NBP6_BAUVA</name>
<accession>A0ACB9NBP6</accession>
<evidence type="ECO:0000313" key="2">
    <source>
        <dbReference type="Proteomes" id="UP000828941"/>
    </source>
</evidence>
<dbReference type="EMBL" id="CM039432">
    <property type="protein sequence ID" value="KAI4333898.1"/>
    <property type="molecule type" value="Genomic_DNA"/>
</dbReference>
<gene>
    <name evidence="1" type="ORF">L6164_018652</name>
</gene>
<sequence>MCFDLGIPDIIHNHGKPIPLSQLISALSIHPSKTRCVNSLMRILIHSGFFSQQKVSENELEEGYVPTDAPTLLLKDYPLSVTTFLLAMLDPILTKPWHDWATWFQNENPTPVDTTHGMTSWEYAGNDPKLNHSFKDGMASDARLVTTLVIEKCEAVFKDLKSLVDVGGWHKDIDKGHCQSIPTSRMRCI</sequence>
<keyword evidence="2" id="KW-1185">Reference proteome</keyword>
<reference evidence="1 2" key="1">
    <citation type="journal article" date="2022" name="DNA Res.">
        <title>Chromosomal-level genome assembly of the orchid tree Bauhinia variegata (Leguminosae; Cercidoideae) supports the allotetraploid origin hypothesis of Bauhinia.</title>
        <authorList>
            <person name="Zhong Y."/>
            <person name="Chen Y."/>
            <person name="Zheng D."/>
            <person name="Pang J."/>
            <person name="Liu Y."/>
            <person name="Luo S."/>
            <person name="Meng S."/>
            <person name="Qian L."/>
            <person name="Wei D."/>
            <person name="Dai S."/>
            <person name="Zhou R."/>
        </authorList>
    </citation>
    <scope>NUCLEOTIDE SEQUENCE [LARGE SCALE GENOMIC DNA]</scope>
    <source>
        <strain evidence="1">BV-YZ2020</strain>
    </source>
</reference>
<organism evidence="1 2">
    <name type="scientific">Bauhinia variegata</name>
    <name type="common">Purple orchid tree</name>
    <name type="synonym">Phanera variegata</name>
    <dbReference type="NCBI Taxonomy" id="167791"/>
    <lineage>
        <taxon>Eukaryota</taxon>
        <taxon>Viridiplantae</taxon>
        <taxon>Streptophyta</taxon>
        <taxon>Embryophyta</taxon>
        <taxon>Tracheophyta</taxon>
        <taxon>Spermatophyta</taxon>
        <taxon>Magnoliopsida</taxon>
        <taxon>eudicotyledons</taxon>
        <taxon>Gunneridae</taxon>
        <taxon>Pentapetalae</taxon>
        <taxon>rosids</taxon>
        <taxon>fabids</taxon>
        <taxon>Fabales</taxon>
        <taxon>Fabaceae</taxon>
        <taxon>Cercidoideae</taxon>
        <taxon>Cercideae</taxon>
        <taxon>Bauhiniinae</taxon>
        <taxon>Bauhinia</taxon>
    </lineage>
</organism>
<protein>
    <submittedName>
        <fullName evidence="1">Uncharacterized protein</fullName>
    </submittedName>
</protein>
<evidence type="ECO:0000313" key="1">
    <source>
        <dbReference type="EMBL" id="KAI4333898.1"/>
    </source>
</evidence>